<organism evidence="3 4">
    <name type="scientific">Nitrosomonas ureae</name>
    <dbReference type="NCBI Taxonomy" id="44577"/>
    <lineage>
        <taxon>Bacteria</taxon>
        <taxon>Pseudomonadati</taxon>
        <taxon>Pseudomonadota</taxon>
        <taxon>Betaproteobacteria</taxon>
        <taxon>Nitrosomonadales</taxon>
        <taxon>Nitrosomonadaceae</taxon>
        <taxon>Nitrosomonas</taxon>
    </lineage>
</organism>
<name>A0A285BYW2_9PROT</name>
<dbReference type="Gene3D" id="3.40.50.10180">
    <property type="entry name" value="Glycerate kinase, MOFRL-like N-terminal domain"/>
    <property type="match status" value="1"/>
</dbReference>
<evidence type="ECO:0000313" key="4">
    <source>
        <dbReference type="Proteomes" id="UP000242498"/>
    </source>
</evidence>
<dbReference type="FunFam" id="3.40.1480.10:FF:000002">
    <property type="entry name" value="Glycerate kinase"/>
    <property type="match status" value="1"/>
</dbReference>
<protein>
    <submittedName>
        <fullName evidence="3">Hydroxypyruvate reductase</fullName>
    </submittedName>
</protein>
<evidence type="ECO:0000259" key="2">
    <source>
        <dbReference type="Pfam" id="PF13660"/>
    </source>
</evidence>
<dbReference type="Pfam" id="PF13660">
    <property type="entry name" value="DUF4147"/>
    <property type="match status" value="1"/>
</dbReference>
<dbReference type="AlphaFoldDB" id="A0A285BYW2"/>
<dbReference type="Proteomes" id="UP000242498">
    <property type="component" value="Chromosome I"/>
</dbReference>
<dbReference type="RefSeq" id="WP_096292707.1">
    <property type="nucleotide sequence ID" value="NZ_LT907782.1"/>
</dbReference>
<dbReference type="InterPro" id="IPR025286">
    <property type="entry name" value="MOFRL_assoc_dom"/>
</dbReference>
<dbReference type="GO" id="GO:0008887">
    <property type="term" value="F:glycerate kinase activity"/>
    <property type="evidence" value="ECO:0007669"/>
    <property type="project" value="InterPro"/>
</dbReference>
<dbReference type="GO" id="GO:0005737">
    <property type="term" value="C:cytoplasm"/>
    <property type="evidence" value="ECO:0007669"/>
    <property type="project" value="TreeGrafter"/>
</dbReference>
<dbReference type="EMBL" id="LT907782">
    <property type="protein sequence ID" value="SNX60058.1"/>
    <property type="molecule type" value="Genomic_DNA"/>
</dbReference>
<evidence type="ECO:0000259" key="1">
    <source>
        <dbReference type="Pfam" id="PF05161"/>
    </source>
</evidence>
<gene>
    <name evidence="3" type="ORF">SAMN06296273_1517</name>
</gene>
<feature type="domain" description="MOFRL" evidence="1">
    <location>
        <begin position="312"/>
        <end position="416"/>
    </location>
</feature>
<dbReference type="PANTHER" id="PTHR12227">
    <property type="entry name" value="GLYCERATE KINASE"/>
    <property type="match status" value="1"/>
</dbReference>
<keyword evidence="3" id="KW-0670">Pyruvate</keyword>
<dbReference type="InterPro" id="IPR037035">
    <property type="entry name" value="GK-like_C_sf"/>
</dbReference>
<dbReference type="InterPro" id="IPR007835">
    <property type="entry name" value="MOFRL"/>
</dbReference>
<evidence type="ECO:0000313" key="3">
    <source>
        <dbReference type="EMBL" id="SNX60058.1"/>
    </source>
</evidence>
<dbReference type="Gene3D" id="3.40.1480.10">
    <property type="entry name" value="MOFRL domain"/>
    <property type="match status" value="1"/>
</dbReference>
<sequence>MNPCNHLLESFAIAVKAADPTHIIPSYLPHPPPGRTLVVGAGKASAAMAMAVENAWPADARIDGLVVTRYGHTLPTHKIKVVEAGHPIPDENGERAAQKILSAAQALEPSDLMLCLFSGGGSSLLSLPAEGISLQDLQAVTHQLLRCGASIQEINIVRKHLSAIQGGKLAAACRAPILALIISDVTGDEATHIASGPCSPDPSTFSDTLAVLARYHLDVPTAIRQLLLAGIEHAITETPKPGSLIFNQVETRIIANAHQSLSAAADYFQKYDISTLILGDTVTGESREIAKCYAALTKEIRLHPQKLKPPLALLSGGETTVTLRGNGRGGRNTEFLLSLLIELSTLDNVYALACDTDGLDGSENNAGALITPDSLIRANKLLLDPVSFLSNNNAYTFFQQLNDLVITGPTHTNVNDYRAILVL</sequence>
<dbReference type="SUPFAM" id="SSF82544">
    <property type="entry name" value="GckA/TtuD-like"/>
    <property type="match status" value="1"/>
</dbReference>
<dbReference type="Pfam" id="PF05161">
    <property type="entry name" value="MOFRL"/>
    <property type="match status" value="1"/>
</dbReference>
<reference evidence="3 4" key="1">
    <citation type="submission" date="2017-08" db="EMBL/GenBank/DDBJ databases">
        <authorList>
            <person name="de Groot N.N."/>
        </authorList>
    </citation>
    <scope>NUCLEOTIDE SEQUENCE [LARGE SCALE GENOMIC DNA]</scope>
    <source>
        <strain evidence="3 4">Nm15</strain>
    </source>
</reference>
<dbReference type="PANTHER" id="PTHR12227:SF0">
    <property type="entry name" value="GLYCERATE KINASE"/>
    <property type="match status" value="1"/>
</dbReference>
<dbReference type="InterPro" id="IPR038614">
    <property type="entry name" value="GK_N_sf"/>
</dbReference>
<proteinExistence type="predicted"/>
<feature type="domain" description="MOFRL-associated" evidence="2">
    <location>
        <begin position="7"/>
        <end position="227"/>
    </location>
</feature>
<accession>A0A285BYW2</accession>
<dbReference type="InterPro" id="IPR039760">
    <property type="entry name" value="MOFRL_protein"/>
</dbReference>
<dbReference type="OrthoDB" id="9766552at2"/>